<name>A0ABN7IGC7_9BURK</name>
<feature type="domain" description="Transglycosylase SLT" evidence="2">
    <location>
        <begin position="85"/>
        <end position="176"/>
    </location>
</feature>
<dbReference type="InterPro" id="IPR008258">
    <property type="entry name" value="Transglycosylase_SLT_dom_1"/>
</dbReference>
<evidence type="ECO:0000313" key="4">
    <source>
        <dbReference type="Proteomes" id="UP000656319"/>
    </source>
</evidence>
<organism evidence="3 4">
    <name type="scientific">Paraburkholderia hiiakae</name>
    <dbReference type="NCBI Taxonomy" id="1081782"/>
    <lineage>
        <taxon>Bacteria</taxon>
        <taxon>Pseudomonadati</taxon>
        <taxon>Pseudomonadota</taxon>
        <taxon>Betaproteobacteria</taxon>
        <taxon>Burkholderiales</taxon>
        <taxon>Burkholderiaceae</taxon>
        <taxon>Paraburkholderia</taxon>
    </lineage>
</organism>
<dbReference type="InterPro" id="IPR023346">
    <property type="entry name" value="Lysozyme-like_dom_sf"/>
</dbReference>
<evidence type="ECO:0000259" key="2">
    <source>
        <dbReference type="Pfam" id="PF01464"/>
    </source>
</evidence>
<reference evidence="3 4" key="1">
    <citation type="submission" date="2020-10" db="EMBL/GenBank/DDBJ databases">
        <authorList>
            <person name="Peeters C."/>
        </authorList>
    </citation>
    <scope>NUCLEOTIDE SEQUENCE [LARGE SCALE GENOMIC DNA]</scope>
    <source>
        <strain evidence="3 4">LMG 27952</strain>
    </source>
</reference>
<proteinExistence type="inferred from homology"/>
<dbReference type="PANTHER" id="PTHR37423:SF2">
    <property type="entry name" value="MEMBRANE-BOUND LYTIC MUREIN TRANSGLYCOSYLASE C"/>
    <property type="match status" value="1"/>
</dbReference>
<accession>A0ABN7IGC7</accession>
<keyword evidence="4" id="KW-1185">Reference proteome</keyword>
<dbReference type="RefSeq" id="WP_201700232.1">
    <property type="nucleotide sequence ID" value="NZ_CAJHCQ010000026.1"/>
</dbReference>
<evidence type="ECO:0000313" key="3">
    <source>
        <dbReference type="EMBL" id="CAD6559075.1"/>
    </source>
</evidence>
<dbReference type="SUPFAM" id="SSF53955">
    <property type="entry name" value="Lysozyme-like"/>
    <property type="match status" value="1"/>
</dbReference>
<dbReference type="CDD" id="cd00254">
    <property type="entry name" value="LT-like"/>
    <property type="match status" value="1"/>
</dbReference>
<dbReference type="PANTHER" id="PTHR37423">
    <property type="entry name" value="SOLUBLE LYTIC MUREIN TRANSGLYCOSYLASE-RELATED"/>
    <property type="match status" value="1"/>
</dbReference>
<dbReference type="Gene3D" id="1.10.530.10">
    <property type="match status" value="1"/>
</dbReference>
<comment type="similarity">
    <text evidence="1">Belongs to the transglycosylase Slt family.</text>
</comment>
<evidence type="ECO:0000256" key="1">
    <source>
        <dbReference type="ARBA" id="ARBA00007734"/>
    </source>
</evidence>
<dbReference type="Pfam" id="PF01464">
    <property type="entry name" value="SLT"/>
    <property type="match status" value="1"/>
</dbReference>
<sequence>MNNNFGDRPGVRTPGFRAIVFATLLAASSLNVMTCGAEESIVAPPDAVAEALPAGTPTAEDIATMLNVRFHIGLHEALKIGEAVLNAARRDTISPFLLLAVIAVESDFNRFAVSVTGARGLMQVLPSQHKDIVLRTADLTDTGTNVSIGSSILHDYIEASDGDVHDALLRYSGGARGYPRRVADRMSMIKMAFDVHSRDPNSQAAATFRY</sequence>
<protein>
    <recommendedName>
        <fullName evidence="2">Transglycosylase SLT domain-containing protein</fullName>
    </recommendedName>
</protein>
<gene>
    <name evidence="3" type="ORF">LMG27952_06789</name>
</gene>
<comment type="caution">
    <text evidence="3">The sequence shown here is derived from an EMBL/GenBank/DDBJ whole genome shotgun (WGS) entry which is preliminary data.</text>
</comment>
<dbReference type="Proteomes" id="UP000656319">
    <property type="component" value="Unassembled WGS sequence"/>
</dbReference>
<dbReference type="EMBL" id="CAJHCQ010000026">
    <property type="protein sequence ID" value="CAD6559075.1"/>
    <property type="molecule type" value="Genomic_DNA"/>
</dbReference>